<dbReference type="PANTHER" id="PTHR43210">
    <property type="entry name" value="DETHIOBIOTIN SYNTHETASE"/>
    <property type="match status" value="1"/>
</dbReference>
<dbReference type="SUPFAM" id="SSF52540">
    <property type="entry name" value="P-loop containing nucleoside triphosphate hydrolases"/>
    <property type="match status" value="1"/>
</dbReference>
<evidence type="ECO:0000313" key="3">
    <source>
        <dbReference type="Proteomes" id="UP001139336"/>
    </source>
</evidence>
<keyword evidence="1 2" id="KW-0436">Ligase</keyword>
<keyword evidence="1" id="KW-0093">Biotin biosynthesis</keyword>
<comment type="caution">
    <text evidence="2">The sequence shown here is derived from an EMBL/GenBank/DDBJ whole genome shotgun (WGS) entry which is preliminary data.</text>
</comment>
<dbReference type="GO" id="GO:0005829">
    <property type="term" value="C:cytosol"/>
    <property type="evidence" value="ECO:0007669"/>
    <property type="project" value="TreeGrafter"/>
</dbReference>
<comment type="caution">
    <text evidence="1">Lacks conserved residue(s) required for the propagation of feature annotation.</text>
</comment>
<dbReference type="PIRSF" id="PIRSF006755">
    <property type="entry name" value="DTB_synth"/>
    <property type="match status" value="1"/>
</dbReference>
<keyword evidence="1" id="KW-0479">Metal-binding</keyword>
<dbReference type="EMBL" id="JAKGSI010000006">
    <property type="protein sequence ID" value="MCF4007659.1"/>
    <property type="molecule type" value="Genomic_DNA"/>
</dbReference>
<feature type="binding site" evidence="1">
    <location>
        <position position="16"/>
    </location>
    <ligand>
        <name>Mg(2+)</name>
        <dbReference type="ChEBI" id="CHEBI:18420"/>
    </ligand>
</feature>
<comment type="pathway">
    <text evidence="1">Cofactor biosynthesis; biotin biosynthesis; biotin from 7,8-diaminononanoate: step 1/2.</text>
</comment>
<keyword evidence="1" id="KW-0067">ATP-binding</keyword>
<dbReference type="Proteomes" id="UP001139336">
    <property type="component" value="Unassembled WGS sequence"/>
</dbReference>
<dbReference type="Gene3D" id="3.40.50.300">
    <property type="entry name" value="P-loop containing nucleotide triphosphate hydrolases"/>
    <property type="match status" value="1"/>
</dbReference>
<accession>A0A9X1QQX4</accession>
<dbReference type="GO" id="GO:0005524">
    <property type="term" value="F:ATP binding"/>
    <property type="evidence" value="ECO:0007669"/>
    <property type="project" value="UniProtKB-UniRule"/>
</dbReference>
<dbReference type="HAMAP" id="MF_00336">
    <property type="entry name" value="BioD"/>
    <property type="match status" value="1"/>
</dbReference>
<name>A0A9X1QQX4_9CORY</name>
<comment type="subunit">
    <text evidence="1">Homodimer.</text>
</comment>
<keyword evidence="1" id="KW-0963">Cytoplasm</keyword>
<keyword evidence="1" id="KW-0547">Nucleotide-binding</keyword>
<dbReference type="NCBIfam" id="TIGR00347">
    <property type="entry name" value="bioD"/>
    <property type="match status" value="1"/>
</dbReference>
<comment type="similarity">
    <text evidence="1">Belongs to the dethiobiotin synthetase family.</text>
</comment>
<comment type="cofactor">
    <cofactor evidence="1">
        <name>Mg(2+)</name>
        <dbReference type="ChEBI" id="CHEBI:18420"/>
    </cofactor>
</comment>
<sequence length="230" mass="23894">MTITLISGTNTDVGKTIATAALALRSRSEGRTVCVMKPAQTGEPEGSGDLATITRLTGLDAAQLIECARFPEPLAPDISARRAGMDPLALGTVLDAVSAAAERCDHLLIEGAGGLLVRLGVEKNSPWTLADLGICLQEQGLAPECVLVTTAALGTLNSTELSVEALRRRGLECAELIIGSYPSEPELAERLNLEDLPDVTGVPLGAVIPAGVGALSPEEFQAQAPSWFRG</sequence>
<dbReference type="GO" id="GO:0009102">
    <property type="term" value="P:biotin biosynthetic process"/>
    <property type="evidence" value="ECO:0007669"/>
    <property type="project" value="UniProtKB-UniRule"/>
</dbReference>
<dbReference type="EC" id="6.3.3.3" evidence="1"/>
<comment type="catalytic activity">
    <reaction evidence="1">
        <text>(7R,8S)-7,8-diammoniononanoate + CO2 + ATP = (4R,5S)-dethiobiotin + ADP + phosphate + 3 H(+)</text>
        <dbReference type="Rhea" id="RHEA:15805"/>
        <dbReference type="ChEBI" id="CHEBI:15378"/>
        <dbReference type="ChEBI" id="CHEBI:16526"/>
        <dbReference type="ChEBI" id="CHEBI:30616"/>
        <dbReference type="ChEBI" id="CHEBI:43474"/>
        <dbReference type="ChEBI" id="CHEBI:149469"/>
        <dbReference type="ChEBI" id="CHEBI:149473"/>
        <dbReference type="ChEBI" id="CHEBI:456216"/>
        <dbReference type="EC" id="6.3.3.3"/>
    </reaction>
</comment>
<proteinExistence type="inferred from homology"/>
<keyword evidence="3" id="KW-1185">Reference proteome</keyword>
<feature type="binding site" evidence="1">
    <location>
        <begin position="179"/>
        <end position="180"/>
    </location>
    <ligand>
        <name>ATP</name>
        <dbReference type="ChEBI" id="CHEBI:30616"/>
    </ligand>
</feature>
<evidence type="ECO:0000256" key="1">
    <source>
        <dbReference type="HAMAP-Rule" id="MF_00336"/>
    </source>
</evidence>
<feature type="binding site" evidence="1">
    <location>
        <begin position="12"/>
        <end position="17"/>
    </location>
    <ligand>
        <name>ATP</name>
        <dbReference type="ChEBI" id="CHEBI:30616"/>
    </ligand>
</feature>
<dbReference type="CDD" id="cd03109">
    <property type="entry name" value="DTBS"/>
    <property type="match status" value="1"/>
</dbReference>
<dbReference type="GO" id="GO:0000287">
    <property type="term" value="F:magnesium ion binding"/>
    <property type="evidence" value="ECO:0007669"/>
    <property type="project" value="UniProtKB-UniRule"/>
</dbReference>
<comment type="subcellular location">
    <subcellularLocation>
        <location evidence="1">Cytoplasm</location>
    </subcellularLocation>
</comment>
<comment type="function">
    <text evidence="1">Catalyzes a mechanistically unusual reaction, the ATP-dependent insertion of CO2 between the N7 and N8 nitrogen atoms of 7,8-diaminopelargonic acid (DAPA, also called 7,8-diammoniononanoate) to form a ureido ring.</text>
</comment>
<dbReference type="PANTHER" id="PTHR43210:SF5">
    <property type="entry name" value="DETHIOBIOTIN SYNTHETASE"/>
    <property type="match status" value="1"/>
</dbReference>
<dbReference type="InterPro" id="IPR004472">
    <property type="entry name" value="DTB_synth_BioD"/>
</dbReference>
<feature type="binding site" evidence="1">
    <location>
        <position position="110"/>
    </location>
    <ligand>
        <name>Mg(2+)</name>
        <dbReference type="ChEBI" id="CHEBI:18420"/>
    </ligand>
</feature>
<reference evidence="2" key="1">
    <citation type="submission" date="2022-01" db="EMBL/GenBank/DDBJ databases">
        <title>Corynebacterium sp. nov isolated from isolated from the feces of the greater white-fronted geese (Anser albifrons) at Poyang Lake, PR China.</title>
        <authorList>
            <person name="Liu Q."/>
        </authorList>
    </citation>
    <scope>NUCLEOTIDE SEQUENCE</scope>
    <source>
        <strain evidence="2">JCM 32435</strain>
    </source>
</reference>
<evidence type="ECO:0000313" key="2">
    <source>
        <dbReference type="EMBL" id="MCF4007659.1"/>
    </source>
</evidence>
<gene>
    <name evidence="1 2" type="primary">bioD</name>
    <name evidence="2" type="ORF">L1O03_10845</name>
</gene>
<feature type="binding site" evidence="1">
    <location>
        <position position="49"/>
    </location>
    <ligand>
        <name>Mg(2+)</name>
        <dbReference type="ChEBI" id="CHEBI:18420"/>
    </ligand>
</feature>
<dbReference type="RefSeq" id="WP_236119982.1">
    <property type="nucleotide sequence ID" value="NZ_JAKGSI010000006.1"/>
</dbReference>
<dbReference type="InterPro" id="IPR027417">
    <property type="entry name" value="P-loop_NTPase"/>
</dbReference>
<keyword evidence="1" id="KW-0460">Magnesium</keyword>
<dbReference type="Pfam" id="PF13500">
    <property type="entry name" value="AAA_26"/>
    <property type="match status" value="1"/>
</dbReference>
<feature type="binding site" evidence="1">
    <location>
        <position position="41"/>
    </location>
    <ligand>
        <name>substrate</name>
    </ligand>
</feature>
<feature type="binding site" evidence="1">
    <location>
        <begin position="110"/>
        <end position="113"/>
    </location>
    <ligand>
        <name>ATP</name>
        <dbReference type="ChEBI" id="CHEBI:30616"/>
    </ligand>
</feature>
<protein>
    <recommendedName>
        <fullName evidence="1">ATP-dependent dethiobiotin synthetase BioD</fullName>
        <ecNumber evidence="1">6.3.3.3</ecNumber>
    </recommendedName>
    <alternativeName>
        <fullName evidence="1">DTB synthetase</fullName>
        <shortName evidence="1">DTBS</shortName>
    </alternativeName>
    <alternativeName>
        <fullName evidence="1">Dethiobiotin synthase</fullName>
    </alternativeName>
</protein>
<organism evidence="2 3">
    <name type="scientific">Corynebacterium uropygiale</name>
    <dbReference type="NCBI Taxonomy" id="1775911"/>
    <lineage>
        <taxon>Bacteria</taxon>
        <taxon>Bacillati</taxon>
        <taxon>Actinomycetota</taxon>
        <taxon>Actinomycetes</taxon>
        <taxon>Mycobacteriales</taxon>
        <taxon>Corynebacteriaceae</taxon>
        <taxon>Corynebacterium</taxon>
    </lineage>
</organism>
<dbReference type="AlphaFoldDB" id="A0A9X1QQX4"/>
<dbReference type="GO" id="GO:0004141">
    <property type="term" value="F:dethiobiotin synthase activity"/>
    <property type="evidence" value="ECO:0007669"/>
    <property type="project" value="UniProtKB-UniRule"/>
</dbReference>
<feature type="binding site" evidence="1">
    <location>
        <position position="49"/>
    </location>
    <ligand>
        <name>ATP</name>
        <dbReference type="ChEBI" id="CHEBI:30616"/>
    </ligand>
</feature>
<feature type="active site" evidence="1">
    <location>
        <position position="37"/>
    </location>
</feature>